<dbReference type="AlphaFoldDB" id="A0A3N0VDN7"/>
<feature type="transmembrane region" description="Helical" evidence="5">
    <location>
        <begin position="423"/>
        <end position="449"/>
    </location>
</feature>
<keyword evidence="3 5" id="KW-1133">Transmembrane helix</keyword>
<keyword evidence="4 5" id="KW-0472">Membrane</keyword>
<feature type="transmembrane region" description="Helical" evidence="5">
    <location>
        <begin position="529"/>
        <end position="549"/>
    </location>
</feature>
<feature type="transmembrane region" description="Helical" evidence="5">
    <location>
        <begin position="249"/>
        <end position="269"/>
    </location>
</feature>
<dbReference type="InterPro" id="IPR035906">
    <property type="entry name" value="MetI-like_sf"/>
</dbReference>
<evidence type="ECO:0000259" key="6">
    <source>
        <dbReference type="PROSITE" id="PS50928"/>
    </source>
</evidence>
<dbReference type="PANTHER" id="PTHR43496:SF1">
    <property type="entry name" value="POLYGALACTURONAN_RHAMNOGALACTURONAN TRANSPORT SYSTEM PERMEASE PROTEIN YTEP"/>
    <property type="match status" value="1"/>
</dbReference>
<dbReference type="InterPro" id="IPR017664">
    <property type="entry name" value="AminoethylPonate_ABC_perm-1"/>
</dbReference>
<feature type="transmembrane region" description="Helical" evidence="5">
    <location>
        <begin position="194"/>
        <end position="215"/>
    </location>
</feature>
<dbReference type="PANTHER" id="PTHR43496">
    <property type="entry name" value="PROTEIN LPLB"/>
    <property type="match status" value="1"/>
</dbReference>
<keyword evidence="8" id="KW-1185">Reference proteome</keyword>
<sequence length="563" mass="61490">MSSLALNLPRWRPLWQGLSDRGLLLFALALAVPTLLLPLGTLVEHAFFDDSGRWVGFARFLGYLADPALQRSLRNSLWVSTVSTLISVTLAFLAAYSVSRTLLPGRGLLRLVLFLPLMAPSLMPGLALVYWFGEQGLAKGLLFGAELYGPVGIVIGSVFWTLPLAFLILSTAFANADGRLFEAARVLGASPFRVFRTVTLPSVRYGLIGSAVVVFTQVFTDFGVPKVIGGQYNVLPTDIYKQVIGQHNFGMGSAISLVLILPALLSFAVDRWSASKQSAALGARATRYTPPPDRLRDGLAGVYALLLSAAVLAVMGMAVYASLVSYWPYNLTLTLDNYRFESVPGTGWRAFRNSLELAFHTACFGTVLVFLFAYFTEKGRKGVLLRNAFRLFAMLPLAIPGLVLGLGYVFYFNAPGNPLNVLYGGMSLLVICTVVHFYSVVHMTAATAINQLDREFEAANAMLGAPAWRLLRKVTLPVCLPAILDIWFYLFVNGIRTVSAVIFLYATDTTLASVASLNLDDSGETAEACAMAVLIVLACLLVRLLHWLVSKFLLARLQHWRHS</sequence>
<accession>A0A3N0VDN7</accession>
<feature type="domain" description="ABC transmembrane type-1" evidence="6">
    <location>
        <begin position="351"/>
        <end position="546"/>
    </location>
</feature>
<feature type="transmembrane region" description="Helical" evidence="5">
    <location>
        <begin position="388"/>
        <end position="411"/>
    </location>
</feature>
<evidence type="ECO:0000256" key="4">
    <source>
        <dbReference type="ARBA" id="ARBA00023136"/>
    </source>
</evidence>
<feature type="transmembrane region" description="Helical" evidence="5">
    <location>
        <begin position="108"/>
        <end position="133"/>
    </location>
</feature>
<name>A0A3N0VDN7_9GAMM</name>
<feature type="transmembrane region" description="Helical" evidence="5">
    <location>
        <begin position="357"/>
        <end position="376"/>
    </location>
</feature>
<protein>
    <submittedName>
        <fullName evidence="7">Putative 2-aminoethylphosphonate ABC transporter permease subunit</fullName>
    </submittedName>
</protein>
<dbReference type="FunCoup" id="A0A3N0VDN7">
    <property type="interactions" value="94"/>
</dbReference>
<evidence type="ECO:0000256" key="5">
    <source>
        <dbReference type="RuleBase" id="RU363032"/>
    </source>
</evidence>
<feature type="transmembrane region" description="Helical" evidence="5">
    <location>
        <begin position="302"/>
        <end position="327"/>
    </location>
</feature>
<dbReference type="InterPro" id="IPR000515">
    <property type="entry name" value="MetI-like"/>
</dbReference>
<feature type="transmembrane region" description="Helical" evidence="5">
    <location>
        <begin position="77"/>
        <end position="96"/>
    </location>
</feature>
<dbReference type="GO" id="GO:0005886">
    <property type="term" value="C:plasma membrane"/>
    <property type="evidence" value="ECO:0007669"/>
    <property type="project" value="UniProtKB-SubCell"/>
</dbReference>
<feature type="transmembrane region" description="Helical" evidence="5">
    <location>
        <begin position="21"/>
        <end position="43"/>
    </location>
</feature>
<feature type="transmembrane region" description="Helical" evidence="5">
    <location>
        <begin position="153"/>
        <end position="174"/>
    </location>
</feature>
<dbReference type="PROSITE" id="PS50928">
    <property type="entry name" value="ABC_TM1"/>
    <property type="match status" value="2"/>
</dbReference>
<comment type="similarity">
    <text evidence="5">Belongs to the binding-protein-dependent transport system permease family.</text>
</comment>
<dbReference type="CDD" id="cd06261">
    <property type="entry name" value="TM_PBP2"/>
    <property type="match status" value="2"/>
</dbReference>
<feature type="domain" description="ABC transmembrane type-1" evidence="6">
    <location>
        <begin position="73"/>
        <end position="270"/>
    </location>
</feature>
<evidence type="ECO:0000313" key="8">
    <source>
        <dbReference type="Proteomes" id="UP000282106"/>
    </source>
</evidence>
<dbReference type="InParanoid" id="A0A3N0VDN7"/>
<dbReference type="Proteomes" id="UP000282106">
    <property type="component" value="Unassembled WGS sequence"/>
</dbReference>
<gene>
    <name evidence="7" type="ORF">ED208_07485</name>
</gene>
<evidence type="ECO:0000256" key="2">
    <source>
        <dbReference type="ARBA" id="ARBA00022692"/>
    </source>
</evidence>
<keyword evidence="2 5" id="KW-0812">Transmembrane</keyword>
<keyword evidence="5" id="KW-0813">Transport</keyword>
<proteinExistence type="inferred from homology"/>
<comment type="subcellular location">
    <subcellularLocation>
        <location evidence="1 5">Cell membrane</location>
        <topology evidence="1 5">Multi-pass membrane protein</topology>
    </subcellularLocation>
</comment>
<organism evidence="7 8">
    <name type="scientific">Stagnimonas aquatica</name>
    <dbReference type="NCBI Taxonomy" id="2689987"/>
    <lineage>
        <taxon>Bacteria</taxon>
        <taxon>Pseudomonadati</taxon>
        <taxon>Pseudomonadota</taxon>
        <taxon>Gammaproteobacteria</taxon>
        <taxon>Nevskiales</taxon>
        <taxon>Nevskiaceae</taxon>
        <taxon>Stagnimonas</taxon>
    </lineage>
</organism>
<dbReference type="SUPFAM" id="SSF161098">
    <property type="entry name" value="MetI-like"/>
    <property type="match status" value="2"/>
</dbReference>
<comment type="caution">
    <text evidence="7">The sequence shown here is derived from an EMBL/GenBank/DDBJ whole genome shotgun (WGS) entry which is preliminary data.</text>
</comment>
<dbReference type="RefSeq" id="WP_123211275.1">
    <property type="nucleotide sequence ID" value="NZ_RJVO01000003.1"/>
</dbReference>
<evidence type="ECO:0000313" key="7">
    <source>
        <dbReference type="EMBL" id="ROH90820.1"/>
    </source>
</evidence>
<dbReference type="Gene3D" id="1.10.3720.10">
    <property type="entry name" value="MetI-like"/>
    <property type="match status" value="2"/>
</dbReference>
<dbReference type="NCBIfam" id="TIGR03262">
    <property type="entry name" value="PhnU2"/>
    <property type="match status" value="1"/>
</dbReference>
<evidence type="ECO:0000256" key="1">
    <source>
        <dbReference type="ARBA" id="ARBA00004651"/>
    </source>
</evidence>
<dbReference type="EMBL" id="RJVO01000003">
    <property type="protein sequence ID" value="ROH90820.1"/>
    <property type="molecule type" value="Genomic_DNA"/>
</dbReference>
<reference evidence="7 8" key="1">
    <citation type="submission" date="2018-10" db="EMBL/GenBank/DDBJ databases">
        <authorList>
            <person name="Chen W.-M."/>
        </authorList>
    </citation>
    <scope>NUCLEOTIDE SEQUENCE [LARGE SCALE GENOMIC DNA]</scope>
    <source>
        <strain evidence="7 8">THS-13</strain>
    </source>
</reference>
<dbReference type="GO" id="GO:0055085">
    <property type="term" value="P:transmembrane transport"/>
    <property type="evidence" value="ECO:0007669"/>
    <property type="project" value="InterPro"/>
</dbReference>
<dbReference type="Pfam" id="PF00528">
    <property type="entry name" value="BPD_transp_1"/>
    <property type="match status" value="2"/>
</dbReference>
<evidence type="ECO:0000256" key="3">
    <source>
        <dbReference type="ARBA" id="ARBA00022989"/>
    </source>
</evidence>